<dbReference type="InterPro" id="IPR021889">
    <property type="entry name" value="DUF3500"/>
</dbReference>
<protein>
    <submittedName>
        <fullName evidence="1">Uncharacterized protein</fullName>
    </submittedName>
</protein>
<dbReference type="Proteomes" id="UP001430848">
    <property type="component" value="Unassembled WGS sequence"/>
</dbReference>
<keyword evidence="2" id="KW-1185">Reference proteome</keyword>
<dbReference type="Pfam" id="PF12006">
    <property type="entry name" value="DUF3500"/>
    <property type="match status" value="1"/>
</dbReference>
<evidence type="ECO:0000313" key="2">
    <source>
        <dbReference type="Proteomes" id="UP001430848"/>
    </source>
</evidence>
<name>A0ABR1NT39_DIAER</name>
<dbReference type="EMBL" id="JAKNSF020000118">
    <property type="protein sequence ID" value="KAK7714410.1"/>
    <property type="molecule type" value="Genomic_DNA"/>
</dbReference>
<organism evidence="1 2">
    <name type="scientific">Diaporthe eres</name>
    <name type="common">Phomopsis oblonga</name>
    <dbReference type="NCBI Taxonomy" id="83184"/>
    <lineage>
        <taxon>Eukaryota</taxon>
        <taxon>Fungi</taxon>
        <taxon>Dikarya</taxon>
        <taxon>Ascomycota</taxon>
        <taxon>Pezizomycotina</taxon>
        <taxon>Sordariomycetes</taxon>
        <taxon>Sordariomycetidae</taxon>
        <taxon>Diaporthales</taxon>
        <taxon>Diaporthaceae</taxon>
        <taxon>Diaporthe</taxon>
        <taxon>Diaporthe eres species complex</taxon>
    </lineage>
</organism>
<dbReference type="PANTHER" id="PTHR37489:SF1">
    <property type="entry name" value="DUF3500 DOMAIN-CONTAINING PROTEIN"/>
    <property type="match status" value="1"/>
</dbReference>
<dbReference type="PANTHER" id="PTHR37489">
    <property type="entry name" value="DUF3500 DOMAIN-CONTAINING PROTEIN"/>
    <property type="match status" value="1"/>
</dbReference>
<reference evidence="1 2" key="1">
    <citation type="submission" date="2024-02" db="EMBL/GenBank/DDBJ databases">
        <title>De novo assembly and annotation of 12 fungi associated with fruit tree decline syndrome in Ontario, Canada.</title>
        <authorList>
            <person name="Sulman M."/>
            <person name="Ellouze W."/>
            <person name="Ilyukhin E."/>
        </authorList>
    </citation>
    <scope>NUCLEOTIDE SEQUENCE [LARGE SCALE GENOMIC DNA]</scope>
    <source>
        <strain evidence="1 2">M169</strain>
    </source>
</reference>
<gene>
    <name evidence="1" type="ORF">SLS63_011812</name>
</gene>
<sequence>MTEAARKVIASLSKSEKEVALRDLDKEDWRKWCNPEFILFNCGLRLEHIDEIKVGYIMDLVKCSLSEHGWAKFRGAMKTNKFLGEICARQAILNEKSYL</sequence>
<comment type="caution">
    <text evidence="1">The sequence shown here is derived from an EMBL/GenBank/DDBJ whole genome shotgun (WGS) entry which is preliminary data.</text>
</comment>
<evidence type="ECO:0000313" key="1">
    <source>
        <dbReference type="EMBL" id="KAK7714410.1"/>
    </source>
</evidence>
<accession>A0ABR1NT39</accession>
<proteinExistence type="predicted"/>